<evidence type="ECO:0000313" key="3">
    <source>
        <dbReference type="Proteomes" id="UP000613030"/>
    </source>
</evidence>
<feature type="region of interest" description="Disordered" evidence="1">
    <location>
        <begin position="22"/>
        <end position="59"/>
    </location>
</feature>
<reference evidence="2 3" key="1">
    <citation type="submission" date="2021-01" db="EMBL/GenBank/DDBJ databases">
        <title>Chryseolinea sp. Jin1 Genome sequencing and assembly.</title>
        <authorList>
            <person name="Kim I."/>
        </authorList>
    </citation>
    <scope>NUCLEOTIDE SEQUENCE [LARGE SCALE GENOMIC DNA]</scope>
    <source>
        <strain evidence="2 3">Jin1</strain>
    </source>
</reference>
<accession>A0ABS1L2H1</accession>
<keyword evidence="3" id="KW-1185">Reference proteome</keyword>
<dbReference type="RefSeq" id="WP_202016612.1">
    <property type="nucleotide sequence ID" value="NZ_JAERRB010000021.1"/>
</dbReference>
<evidence type="ECO:0000256" key="1">
    <source>
        <dbReference type="SAM" id="MobiDB-lite"/>
    </source>
</evidence>
<proteinExistence type="predicted"/>
<protein>
    <submittedName>
        <fullName evidence="2">Uncharacterized protein</fullName>
    </submittedName>
</protein>
<comment type="caution">
    <text evidence="2">The sequence shown here is derived from an EMBL/GenBank/DDBJ whole genome shotgun (WGS) entry which is preliminary data.</text>
</comment>
<name>A0ABS1L2H1_9BACT</name>
<sequence>MSKKKNTLKDLDEFLKQQAATLVSPTPLREKIEETTPPAPRPEPVATAPVQHAPETSAPVATEVTSATILEDLKTLSDKEGVFFRQKFYDLIIQSLESQKKSLPEDKMLINTALYLKSGSLWKEAIRDYWKEQ</sequence>
<organism evidence="2 3">
    <name type="scientific">Chryseolinea lacunae</name>
    <dbReference type="NCBI Taxonomy" id="2801331"/>
    <lineage>
        <taxon>Bacteria</taxon>
        <taxon>Pseudomonadati</taxon>
        <taxon>Bacteroidota</taxon>
        <taxon>Cytophagia</taxon>
        <taxon>Cytophagales</taxon>
        <taxon>Fulvivirgaceae</taxon>
        <taxon>Chryseolinea</taxon>
    </lineage>
</organism>
<gene>
    <name evidence="2" type="ORF">JI741_32025</name>
</gene>
<dbReference type="Proteomes" id="UP000613030">
    <property type="component" value="Unassembled WGS sequence"/>
</dbReference>
<evidence type="ECO:0000313" key="2">
    <source>
        <dbReference type="EMBL" id="MBL0745906.1"/>
    </source>
</evidence>
<dbReference type="EMBL" id="JAERRB010000021">
    <property type="protein sequence ID" value="MBL0745906.1"/>
    <property type="molecule type" value="Genomic_DNA"/>
</dbReference>